<sequence length="522" mass="57348">MIINSEDDVAAIGIVKLNYLRPPLTEDTSPFIERQKRHDLVDPLGPSVVVVPQLKLDAFTIQHLKTISITDSIVTLPQNDNKGPITDFGILILRLILRNTGMPISDGVHYPHFLNGWLEVKVDALLVGALVEVKRPPTRNAKKASKFARNMKDRLIFAQSDLPIQAKEAFRGNPETNSIVLIAMSGEWMAWKRAMRDTPGLPRRTIVLPVRGTDERDVDVSAGHCAESGSVAESLSAPLPITSGAQQAQAPGTNRPLLLDFSIPGDLASPQNRGERLSAESLSPLTPLESDFEGVDSVESIPEAAVPTGRARHPVGTYAPEESPSTTSGDVLSFTRPKRKRANRRSKKDSNKNQPPPPEYTKVRKANSKRWTPDDPKLVRHIELQTLLTVAECDDPHNLYTGDDQWSLPTLFGTEVAKQNWFIIRQLLEIQQQDLNAESLVHDADSDSQGSDMDDELPEPAPSDSEDDDSDDDEESGYIGESDGDIEESVEANHGEASSGVTADHSDEEVEEDDGDLEYADE</sequence>
<dbReference type="Proteomes" id="UP000775547">
    <property type="component" value="Unassembled WGS sequence"/>
</dbReference>
<feature type="region of interest" description="Disordered" evidence="1">
    <location>
        <begin position="440"/>
        <end position="522"/>
    </location>
</feature>
<accession>A0A9P7G225</accession>
<organism evidence="2 3">
    <name type="scientific">Asterophora parasitica</name>
    <dbReference type="NCBI Taxonomy" id="117018"/>
    <lineage>
        <taxon>Eukaryota</taxon>
        <taxon>Fungi</taxon>
        <taxon>Dikarya</taxon>
        <taxon>Basidiomycota</taxon>
        <taxon>Agaricomycotina</taxon>
        <taxon>Agaricomycetes</taxon>
        <taxon>Agaricomycetidae</taxon>
        <taxon>Agaricales</taxon>
        <taxon>Tricholomatineae</taxon>
        <taxon>Lyophyllaceae</taxon>
        <taxon>Asterophora</taxon>
    </lineage>
</organism>
<feature type="compositionally biased region" description="Acidic residues" evidence="1">
    <location>
        <begin position="452"/>
        <end position="490"/>
    </location>
</feature>
<protein>
    <submittedName>
        <fullName evidence="2">Uncharacterized protein</fullName>
    </submittedName>
</protein>
<feature type="compositionally biased region" description="Basic residues" evidence="1">
    <location>
        <begin position="336"/>
        <end position="347"/>
    </location>
</feature>
<keyword evidence="3" id="KW-1185">Reference proteome</keyword>
<reference evidence="2" key="1">
    <citation type="submission" date="2020-07" db="EMBL/GenBank/DDBJ databases">
        <authorList>
            <person name="Nieuwenhuis M."/>
            <person name="Van De Peppel L.J.J."/>
        </authorList>
    </citation>
    <scope>NUCLEOTIDE SEQUENCE</scope>
    <source>
        <strain evidence="2">AP01</strain>
        <tissue evidence="2">Mycelium</tissue>
    </source>
</reference>
<feature type="compositionally biased region" description="Acidic residues" evidence="1">
    <location>
        <begin position="506"/>
        <end position="522"/>
    </location>
</feature>
<dbReference type="EMBL" id="JABCKV010000593">
    <property type="protein sequence ID" value="KAG5640638.1"/>
    <property type="molecule type" value="Genomic_DNA"/>
</dbReference>
<gene>
    <name evidence="2" type="ORF">DXG03_007701</name>
</gene>
<comment type="caution">
    <text evidence="2">The sequence shown here is derived from an EMBL/GenBank/DDBJ whole genome shotgun (WGS) entry which is preliminary data.</text>
</comment>
<evidence type="ECO:0000313" key="2">
    <source>
        <dbReference type="EMBL" id="KAG5640638.1"/>
    </source>
</evidence>
<feature type="region of interest" description="Disordered" evidence="1">
    <location>
        <begin position="244"/>
        <end position="374"/>
    </location>
</feature>
<name>A0A9P7G225_9AGAR</name>
<evidence type="ECO:0000313" key="3">
    <source>
        <dbReference type="Proteomes" id="UP000775547"/>
    </source>
</evidence>
<dbReference type="OrthoDB" id="2610860at2759"/>
<dbReference type="AlphaFoldDB" id="A0A9P7G225"/>
<reference evidence="2" key="2">
    <citation type="submission" date="2021-10" db="EMBL/GenBank/DDBJ databases">
        <title>Phylogenomics reveals ancestral predisposition of the termite-cultivated fungus Termitomyces towards a domesticated lifestyle.</title>
        <authorList>
            <person name="Auxier B."/>
            <person name="Grum-Grzhimaylo A."/>
            <person name="Cardenas M.E."/>
            <person name="Lodge J.D."/>
            <person name="Laessoe T."/>
            <person name="Pedersen O."/>
            <person name="Smith M.E."/>
            <person name="Kuyper T.W."/>
            <person name="Franco-Molano E.A."/>
            <person name="Baroni T.J."/>
            <person name="Aanen D.K."/>
        </authorList>
    </citation>
    <scope>NUCLEOTIDE SEQUENCE</scope>
    <source>
        <strain evidence="2">AP01</strain>
        <tissue evidence="2">Mycelium</tissue>
    </source>
</reference>
<proteinExistence type="predicted"/>
<evidence type="ECO:0000256" key="1">
    <source>
        <dbReference type="SAM" id="MobiDB-lite"/>
    </source>
</evidence>